<dbReference type="GO" id="GO:0005829">
    <property type="term" value="C:cytosol"/>
    <property type="evidence" value="ECO:0007669"/>
    <property type="project" value="TreeGrafter"/>
</dbReference>
<organism evidence="2 3">
    <name type="scientific">Fasciolopsis buskii</name>
    <dbReference type="NCBI Taxonomy" id="27845"/>
    <lineage>
        <taxon>Eukaryota</taxon>
        <taxon>Metazoa</taxon>
        <taxon>Spiralia</taxon>
        <taxon>Lophotrochozoa</taxon>
        <taxon>Platyhelminthes</taxon>
        <taxon>Trematoda</taxon>
        <taxon>Digenea</taxon>
        <taxon>Plagiorchiida</taxon>
        <taxon>Echinostomata</taxon>
        <taxon>Echinostomatoidea</taxon>
        <taxon>Fasciolidae</taxon>
        <taxon>Fasciolopsis</taxon>
    </lineage>
</organism>
<dbReference type="PANTHER" id="PTHR12747:SF0">
    <property type="entry name" value="ELONGATOR COMPLEX PROTEIN 1"/>
    <property type="match status" value="1"/>
</dbReference>
<dbReference type="Pfam" id="PF04762">
    <property type="entry name" value="Beta-prop_ELP1_1st"/>
    <property type="match status" value="1"/>
</dbReference>
<dbReference type="SUPFAM" id="SSF82171">
    <property type="entry name" value="DPP6 N-terminal domain-like"/>
    <property type="match status" value="1"/>
</dbReference>
<dbReference type="GO" id="GO:0002926">
    <property type="term" value="P:tRNA wobble base 5-methoxycarbonylmethyl-2-thiouridinylation"/>
    <property type="evidence" value="ECO:0007669"/>
    <property type="project" value="TreeGrafter"/>
</dbReference>
<dbReference type="OrthoDB" id="40048at2759"/>
<dbReference type="Proteomes" id="UP000728185">
    <property type="component" value="Unassembled WGS sequence"/>
</dbReference>
<keyword evidence="3" id="KW-1185">Reference proteome</keyword>
<evidence type="ECO:0000313" key="2">
    <source>
        <dbReference type="EMBL" id="KAA0190132.1"/>
    </source>
</evidence>
<gene>
    <name evidence="2" type="ORF">FBUS_11187</name>
</gene>
<reference evidence="2" key="1">
    <citation type="submission" date="2019-05" db="EMBL/GenBank/DDBJ databases">
        <title>Annotation for the trematode Fasciolopsis buski.</title>
        <authorList>
            <person name="Choi Y.-J."/>
        </authorList>
    </citation>
    <scope>NUCLEOTIDE SEQUENCE</scope>
    <source>
        <strain evidence="2">HT</strain>
        <tissue evidence="2">Whole worm</tissue>
    </source>
</reference>
<proteinExistence type="predicted"/>
<feature type="non-terminal residue" evidence="2">
    <location>
        <position position="1"/>
    </location>
</feature>
<dbReference type="EMBL" id="LUCM01007339">
    <property type="protein sequence ID" value="KAA0190132.1"/>
    <property type="molecule type" value="Genomic_DNA"/>
</dbReference>
<protein>
    <submittedName>
        <fullName evidence="2">Elongator complex protein 1</fullName>
    </submittedName>
</protein>
<dbReference type="AlphaFoldDB" id="A0A8E0RPY4"/>
<feature type="domain" description="ELP1 first N-terminal beta-propeller" evidence="1">
    <location>
        <begin position="9"/>
        <end position="191"/>
    </location>
</feature>
<dbReference type="InterPro" id="IPR006849">
    <property type="entry name" value="Elp1"/>
</dbReference>
<sequence>FLNSLHHPAVFHAASPVTVGWGKKETQFHGSAGREAAIEKPQASFALRALSPLFAQHDDGRFEITWREDGKYFAVSWPDPSFHNCRRIRVFTESGELFSTSEPNGQMEYGLCWSSRLTLPLILRNSYPLRPRIQLITATQRRPSHGLDIIFFETNSERHGEFELLDANLEPKYRIEQMQFDPSGDVLAILSTPLADNPDRVSFSK</sequence>
<accession>A0A8E0RPY4</accession>
<dbReference type="GO" id="GO:0000049">
    <property type="term" value="F:tRNA binding"/>
    <property type="evidence" value="ECO:0007669"/>
    <property type="project" value="TreeGrafter"/>
</dbReference>
<dbReference type="PANTHER" id="PTHR12747">
    <property type="entry name" value="ELONGATOR COMPLEX PROTEIN 1"/>
    <property type="match status" value="1"/>
</dbReference>
<dbReference type="InterPro" id="IPR056164">
    <property type="entry name" value="Beta-prop_ELP1_1st"/>
</dbReference>
<dbReference type="UniPathway" id="UPA00988"/>
<dbReference type="GO" id="GO:0033588">
    <property type="term" value="C:elongator holoenzyme complex"/>
    <property type="evidence" value="ECO:0007669"/>
    <property type="project" value="InterPro"/>
</dbReference>
<evidence type="ECO:0000313" key="3">
    <source>
        <dbReference type="Proteomes" id="UP000728185"/>
    </source>
</evidence>
<evidence type="ECO:0000259" key="1">
    <source>
        <dbReference type="Pfam" id="PF04762"/>
    </source>
</evidence>
<name>A0A8E0RPY4_9TREM</name>
<comment type="caution">
    <text evidence="2">The sequence shown here is derived from an EMBL/GenBank/DDBJ whole genome shotgun (WGS) entry which is preliminary data.</text>
</comment>